<evidence type="ECO:0000313" key="2">
    <source>
        <dbReference type="Proteomes" id="UP000240883"/>
    </source>
</evidence>
<accession>A0A2T2PA17</accession>
<keyword evidence="2" id="KW-1185">Reference proteome</keyword>
<dbReference type="AlphaFoldDB" id="A0A2T2PA17"/>
<protein>
    <submittedName>
        <fullName evidence="1">Uncharacterized protein</fullName>
    </submittedName>
</protein>
<organism evidence="1 2">
    <name type="scientific">Corynespora cassiicola Philippines</name>
    <dbReference type="NCBI Taxonomy" id="1448308"/>
    <lineage>
        <taxon>Eukaryota</taxon>
        <taxon>Fungi</taxon>
        <taxon>Dikarya</taxon>
        <taxon>Ascomycota</taxon>
        <taxon>Pezizomycotina</taxon>
        <taxon>Dothideomycetes</taxon>
        <taxon>Pleosporomycetidae</taxon>
        <taxon>Pleosporales</taxon>
        <taxon>Corynesporascaceae</taxon>
        <taxon>Corynespora</taxon>
    </lineage>
</organism>
<evidence type="ECO:0000313" key="1">
    <source>
        <dbReference type="EMBL" id="PSN74208.1"/>
    </source>
</evidence>
<dbReference type="EMBL" id="KZ678128">
    <property type="protein sequence ID" value="PSN74208.1"/>
    <property type="molecule type" value="Genomic_DNA"/>
</dbReference>
<dbReference type="OrthoDB" id="3801268at2759"/>
<name>A0A2T2PA17_CORCC</name>
<gene>
    <name evidence="1" type="ORF">BS50DRAFT_670649</name>
</gene>
<dbReference type="Proteomes" id="UP000240883">
    <property type="component" value="Unassembled WGS sequence"/>
</dbReference>
<sequence>MVLTEAQYQQAYDDLRRQVSSVAREAQAQDDIPAFIASHFEDSIRALSKLMLLPIFQNMHRVLPRELRDLIYQHVMADNMVRIPCDLPYAPSPRLSTAQALGFDGYYFLDPHFVGELAGETSQIFFQNFAFFEIDDCRQIPAMLPVSARTNTAFDLVAENLVRNLVIHILPNDDIGFLDECKAPYKDKILNPPPVEDYSFETWPINDYLSPLLRLGSSNGLRIDFVLALMGLERVVMQLLCIAPMTYSLKRNCIEVHLRGMPELYPDDHGKICLHDFSPLLEKEQAEFIRSVKLPYNIRSNANINKMSLSSTVDYPGKFIFDSSTTFSESSDGLSKLICRHSIRATEMTTHHGRAINLTWGNRVR</sequence>
<proteinExistence type="predicted"/>
<reference evidence="1 2" key="1">
    <citation type="journal article" date="2018" name="Front. Microbiol.">
        <title>Genome-Wide Analysis of Corynespora cassiicola Leaf Fall Disease Putative Effectors.</title>
        <authorList>
            <person name="Lopez D."/>
            <person name="Ribeiro S."/>
            <person name="Label P."/>
            <person name="Fumanal B."/>
            <person name="Venisse J.S."/>
            <person name="Kohler A."/>
            <person name="de Oliveira R.R."/>
            <person name="Labutti K."/>
            <person name="Lipzen A."/>
            <person name="Lail K."/>
            <person name="Bauer D."/>
            <person name="Ohm R.A."/>
            <person name="Barry K.W."/>
            <person name="Spatafora J."/>
            <person name="Grigoriev I.V."/>
            <person name="Martin F.M."/>
            <person name="Pujade-Renaud V."/>
        </authorList>
    </citation>
    <scope>NUCLEOTIDE SEQUENCE [LARGE SCALE GENOMIC DNA]</scope>
    <source>
        <strain evidence="1 2">Philippines</strain>
    </source>
</reference>